<keyword evidence="1 6" id="KW-0378">Hydrolase</keyword>
<evidence type="ECO:0000256" key="1">
    <source>
        <dbReference type="ARBA" id="ARBA00022801"/>
    </source>
</evidence>
<accession>A0A7W5H245</accession>
<feature type="chain" id="PRO_5030966125" evidence="5">
    <location>
        <begin position="23"/>
        <end position="402"/>
    </location>
</feature>
<dbReference type="Proteomes" id="UP000544222">
    <property type="component" value="Unassembled WGS sequence"/>
</dbReference>
<organism evidence="6 7">
    <name type="scientific">Microbacter margulisiae</name>
    <dbReference type="NCBI Taxonomy" id="1350067"/>
    <lineage>
        <taxon>Bacteria</taxon>
        <taxon>Pseudomonadati</taxon>
        <taxon>Bacteroidota</taxon>
        <taxon>Bacteroidia</taxon>
        <taxon>Bacteroidales</taxon>
        <taxon>Porphyromonadaceae</taxon>
        <taxon>Microbacter</taxon>
    </lineage>
</organism>
<dbReference type="AlphaFoldDB" id="A0A7W5H245"/>
<feature type="binding site" evidence="4">
    <location>
        <position position="249"/>
    </location>
    <ligand>
        <name>substrate</name>
    </ligand>
</feature>
<dbReference type="PANTHER" id="PTHR36845">
    <property type="entry name" value="HYDROLASE, PUTATIVE (AFU_ORTHOLOGUE AFUA_7G05090)-RELATED"/>
    <property type="match status" value="1"/>
</dbReference>
<evidence type="ECO:0000256" key="3">
    <source>
        <dbReference type="PIRSR" id="PIRSR610905-1"/>
    </source>
</evidence>
<dbReference type="GO" id="GO:0052757">
    <property type="term" value="F:chondroitin hydrolase activity"/>
    <property type="evidence" value="ECO:0007669"/>
    <property type="project" value="TreeGrafter"/>
</dbReference>
<reference evidence="6 7" key="1">
    <citation type="submission" date="2020-08" db="EMBL/GenBank/DDBJ databases">
        <title>Genomic Encyclopedia of Type Strains, Phase IV (KMG-IV): sequencing the most valuable type-strain genomes for metagenomic binning, comparative biology and taxonomic classification.</title>
        <authorList>
            <person name="Goeker M."/>
        </authorList>
    </citation>
    <scope>NUCLEOTIDE SEQUENCE [LARGE SCALE GENOMIC DNA]</scope>
    <source>
        <strain evidence="6 7">DSM 27471</strain>
    </source>
</reference>
<evidence type="ECO:0000256" key="2">
    <source>
        <dbReference type="ARBA" id="ARBA00038358"/>
    </source>
</evidence>
<comment type="caution">
    <text evidence="6">The sequence shown here is derived from an EMBL/GenBank/DDBJ whole genome shotgun (WGS) entry which is preliminary data.</text>
</comment>
<gene>
    <name evidence="6" type="ORF">FHX64_002496</name>
</gene>
<keyword evidence="5" id="KW-0732">Signal</keyword>
<dbReference type="RefSeq" id="WP_183414059.1">
    <property type="nucleotide sequence ID" value="NZ_JACHYB010000002.1"/>
</dbReference>
<dbReference type="SUPFAM" id="SSF48208">
    <property type="entry name" value="Six-hairpin glycosidases"/>
    <property type="match status" value="1"/>
</dbReference>
<dbReference type="Gene3D" id="1.50.10.10">
    <property type="match status" value="1"/>
</dbReference>
<feature type="binding site" evidence="4">
    <location>
        <position position="245"/>
    </location>
    <ligand>
        <name>substrate</name>
    </ligand>
</feature>
<feature type="binding site" evidence="4">
    <location>
        <position position="173"/>
    </location>
    <ligand>
        <name>substrate</name>
    </ligand>
</feature>
<feature type="active site" description="Nucleophile" evidence="3">
    <location>
        <position position="115"/>
    </location>
</feature>
<evidence type="ECO:0000256" key="4">
    <source>
        <dbReference type="PIRSR" id="PIRSR610905-2"/>
    </source>
</evidence>
<keyword evidence="7" id="KW-1185">Reference proteome</keyword>
<protein>
    <submittedName>
        <fullName evidence="6">Rhamnogalacturonyl hydrolase YesR</fullName>
    </submittedName>
</protein>
<proteinExistence type="inferred from homology"/>
<feature type="signal peptide" evidence="5">
    <location>
        <begin position="1"/>
        <end position="22"/>
    </location>
</feature>
<feature type="binding site" evidence="4">
    <location>
        <position position="115"/>
    </location>
    <ligand>
        <name>substrate</name>
    </ligand>
</feature>
<evidence type="ECO:0000256" key="5">
    <source>
        <dbReference type="SAM" id="SignalP"/>
    </source>
</evidence>
<dbReference type="PANTHER" id="PTHR36845:SF1">
    <property type="entry name" value="HYDROLASE, PUTATIVE (AFU_ORTHOLOGUE AFUA_7G05090)-RELATED"/>
    <property type="match status" value="1"/>
</dbReference>
<feature type="active site" description="Proton donor" evidence="3">
    <location>
        <position position="173"/>
    </location>
</feature>
<name>A0A7W5H245_9PORP</name>
<dbReference type="InterPro" id="IPR008928">
    <property type="entry name" value="6-hairpin_glycosidase_sf"/>
</dbReference>
<sequence length="402" mass="45551">MIRKYFFGLVLLLSVPVSQARAESLLSLIDHNLSFAIKQDSLMAITMLHYPGRLPQTINRQGNLVTCSPTWWVSGFFPGSLWYLYEYSKDKHLESYAQTFTQRVASQQYNTDTHDVGFMINCSFGNGYRITGNPAYKQVLENAAHSLSTRFNPVVGCIRSWNGTQWEYPVIIDNMMNLELLFNVAHLSGDKRYGQIAVSHANKTLENQFRPNGSCFHLVSYDTITGRAVAHKTVQGYSDSSSWARGQAWALYAYTMCYRETGDMAYLHQAEKVASFLLNNPHLPKDKIPYWDFDDPAIPHTYRDASAGAVICSALIELSQYVPREKAKEYLQVAATQIRTLSSPAFRAKLGGNGDFILMHSVGNLPGHTEIDVPLTYADYYYIEALTRYRNLLLGKPLFPRK</sequence>
<dbReference type="EMBL" id="JACHYB010000002">
    <property type="protein sequence ID" value="MBB3188298.1"/>
    <property type="molecule type" value="Genomic_DNA"/>
</dbReference>
<dbReference type="GO" id="GO:0000272">
    <property type="term" value="P:polysaccharide catabolic process"/>
    <property type="evidence" value="ECO:0007669"/>
    <property type="project" value="TreeGrafter"/>
</dbReference>
<comment type="similarity">
    <text evidence="2">Belongs to the glycosyl hydrolase 88 family.</text>
</comment>
<dbReference type="Pfam" id="PF07470">
    <property type="entry name" value="Glyco_hydro_88"/>
    <property type="match status" value="1"/>
</dbReference>
<dbReference type="InterPro" id="IPR052369">
    <property type="entry name" value="UG_Glycosaminoglycan_Hydrolase"/>
</dbReference>
<feature type="binding site" evidence="4">
    <location>
        <position position="233"/>
    </location>
    <ligand>
        <name>substrate</name>
    </ligand>
</feature>
<evidence type="ECO:0000313" key="7">
    <source>
        <dbReference type="Proteomes" id="UP000544222"/>
    </source>
</evidence>
<evidence type="ECO:0000313" key="6">
    <source>
        <dbReference type="EMBL" id="MBB3188298.1"/>
    </source>
</evidence>
<dbReference type="InterPro" id="IPR012341">
    <property type="entry name" value="6hp_glycosidase-like_sf"/>
</dbReference>
<dbReference type="InterPro" id="IPR010905">
    <property type="entry name" value="Glyco_hydro_88"/>
</dbReference>